<feature type="binding site" evidence="14">
    <location>
        <position position="111"/>
    </location>
    <ligand>
        <name>FAD</name>
        <dbReference type="ChEBI" id="CHEBI:57692"/>
    </ligand>
</feature>
<dbReference type="InterPro" id="IPR012999">
    <property type="entry name" value="Pyr_OxRdtase_I_AS"/>
</dbReference>
<evidence type="ECO:0000256" key="1">
    <source>
        <dbReference type="ARBA" id="ARBA00004496"/>
    </source>
</evidence>
<dbReference type="InterPro" id="IPR006258">
    <property type="entry name" value="Lipoamide_DH"/>
</dbReference>
<evidence type="ECO:0000256" key="9">
    <source>
        <dbReference type="ARBA" id="ARBA00023027"/>
    </source>
</evidence>
<dbReference type="EMBL" id="CP006932">
    <property type="protein sequence ID" value="AHK22464.1"/>
    <property type="molecule type" value="Genomic_DNA"/>
</dbReference>
<dbReference type="GO" id="GO:0006103">
    <property type="term" value="P:2-oxoglutarate metabolic process"/>
    <property type="evidence" value="ECO:0007669"/>
    <property type="project" value="TreeGrafter"/>
</dbReference>
<feature type="binding site" evidence="14">
    <location>
        <position position="308"/>
    </location>
    <ligand>
        <name>FAD</name>
        <dbReference type="ChEBI" id="CHEBI:57692"/>
    </ligand>
</feature>
<evidence type="ECO:0000256" key="5">
    <source>
        <dbReference type="ARBA" id="ARBA00022490"/>
    </source>
</evidence>
<comment type="cofactor">
    <cofactor evidence="14 16">
        <name>FAD</name>
        <dbReference type="ChEBI" id="CHEBI:57692"/>
    </cofactor>
    <text evidence="14 16">Binds 1 FAD per subunit.</text>
</comment>
<dbReference type="PRINTS" id="PR00411">
    <property type="entry name" value="PNDRDTASEI"/>
</dbReference>
<evidence type="ECO:0000259" key="18">
    <source>
        <dbReference type="Pfam" id="PF07992"/>
    </source>
</evidence>
<dbReference type="KEGG" id="hcr:X271_00358"/>
<evidence type="ECO:0000259" key="17">
    <source>
        <dbReference type="Pfam" id="PF02852"/>
    </source>
</evidence>
<keyword evidence="5" id="KW-0963">Cytoplasm</keyword>
<accession>W8GFC2</accession>
<comment type="subcellular location">
    <subcellularLocation>
        <location evidence="1">Cytoplasm</location>
    </subcellularLocation>
</comment>
<evidence type="ECO:0000256" key="15">
    <source>
        <dbReference type="PIRSR" id="PIRSR000350-4"/>
    </source>
</evidence>
<proteinExistence type="inferred from homology"/>
<dbReference type="GO" id="GO:0050660">
    <property type="term" value="F:flavin adenine dinucleotide binding"/>
    <property type="evidence" value="ECO:0007669"/>
    <property type="project" value="InterPro"/>
</dbReference>
<comment type="miscellaneous">
    <text evidence="16">The active site is a redox-active disulfide bond.</text>
</comment>
<dbReference type="Proteomes" id="UP000019450">
    <property type="component" value="Chromosome"/>
</dbReference>
<keyword evidence="6 16" id="KW-0285">Flavoprotein</keyword>
<keyword evidence="20" id="KW-1185">Reference proteome</keyword>
<comment type="similarity">
    <text evidence="2 16">Belongs to the class-I pyridine nucleotide-disulfide oxidoreductase family.</text>
</comment>
<gene>
    <name evidence="19" type="ORF">X271_00358</name>
</gene>
<dbReference type="InterPro" id="IPR001100">
    <property type="entry name" value="Pyr_nuc-diS_OxRdtase"/>
</dbReference>
<dbReference type="EC" id="1.8.1.4" evidence="3 16"/>
<keyword evidence="9 14" id="KW-0520">NAD</keyword>
<dbReference type="GO" id="GO:0005737">
    <property type="term" value="C:cytoplasm"/>
    <property type="evidence" value="ECO:0007669"/>
    <property type="project" value="UniProtKB-SubCell"/>
</dbReference>
<evidence type="ECO:0000256" key="16">
    <source>
        <dbReference type="RuleBase" id="RU003692"/>
    </source>
</evidence>
<dbReference type="OrthoDB" id="9807946at2"/>
<comment type="catalytic activity">
    <reaction evidence="12 16">
        <text>N(6)-[(R)-dihydrolipoyl]-L-lysyl-[protein] + NAD(+) = N(6)-[(R)-lipoyl]-L-lysyl-[protein] + NADH + H(+)</text>
        <dbReference type="Rhea" id="RHEA:15045"/>
        <dbReference type="Rhea" id="RHEA-COMP:10474"/>
        <dbReference type="Rhea" id="RHEA-COMP:10475"/>
        <dbReference type="ChEBI" id="CHEBI:15378"/>
        <dbReference type="ChEBI" id="CHEBI:57540"/>
        <dbReference type="ChEBI" id="CHEBI:57945"/>
        <dbReference type="ChEBI" id="CHEBI:83099"/>
        <dbReference type="ChEBI" id="CHEBI:83100"/>
        <dbReference type="EC" id="1.8.1.4"/>
    </reaction>
</comment>
<keyword evidence="14" id="KW-0547">Nucleotide-binding</keyword>
<dbReference type="InterPro" id="IPR036188">
    <property type="entry name" value="FAD/NAD-bd_sf"/>
</dbReference>
<evidence type="ECO:0000313" key="20">
    <source>
        <dbReference type="Proteomes" id="UP000019450"/>
    </source>
</evidence>
<name>W8GFC2_9MOLU</name>
<protein>
    <recommendedName>
        <fullName evidence="4 16">Dihydrolipoyl dehydrogenase</fullName>
        <ecNumber evidence="3 16">1.8.1.4</ecNumber>
    </recommendedName>
</protein>
<evidence type="ECO:0000256" key="13">
    <source>
        <dbReference type="PIRSR" id="PIRSR000350-2"/>
    </source>
</evidence>
<keyword evidence="10" id="KW-1015">Disulfide bond</keyword>
<feature type="binding site" evidence="14">
    <location>
        <position position="268"/>
    </location>
    <ligand>
        <name>NAD(+)</name>
        <dbReference type="ChEBI" id="CHEBI:57540"/>
    </ligand>
</feature>
<dbReference type="NCBIfam" id="TIGR01350">
    <property type="entry name" value="lipoamide_DH"/>
    <property type="match status" value="1"/>
</dbReference>
<dbReference type="HOGENOM" id="CLU_016755_0_3_14"/>
<dbReference type="SUPFAM" id="SSF55424">
    <property type="entry name" value="FAD/NAD-linked reductases, dimerisation (C-terminal) domain"/>
    <property type="match status" value="1"/>
</dbReference>
<feature type="binding site" evidence="14">
    <location>
        <begin position="314"/>
        <end position="317"/>
    </location>
    <ligand>
        <name>FAD</name>
        <dbReference type="ChEBI" id="CHEBI:57692"/>
    </ligand>
</feature>
<dbReference type="InterPro" id="IPR016156">
    <property type="entry name" value="FAD/NAD-linked_Rdtase_dimer_sf"/>
</dbReference>
<dbReference type="PRINTS" id="PR00368">
    <property type="entry name" value="FADPNR"/>
</dbReference>
<evidence type="ECO:0000313" key="19">
    <source>
        <dbReference type="EMBL" id="AHK22464.1"/>
    </source>
</evidence>
<keyword evidence="11 16" id="KW-0676">Redox-active center</keyword>
<dbReference type="InterPro" id="IPR050151">
    <property type="entry name" value="Class-I_Pyr_Nuc-Dis_Oxidored"/>
</dbReference>
<dbReference type="PANTHER" id="PTHR22912">
    <property type="entry name" value="DISULFIDE OXIDOREDUCTASE"/>
    <property type="match status" value="1"/>
</dbReference>
<dbReference type="PROSITE" id="PS00076">
    <property type="entry name" value="PYRIDINE_REDOX_1"/>
    <property type="match status" value="1"/>
</dbReference>
<evidence type="ECO:0000256" key="12">
    <source>
        <dbReference type="ARBA" id="ARBA00049187"/>
    </source>
</evidence>
<dbReference type="STRING" id="1427984.X271_00358"/>
<keyword evidence="7 14" id="KW-0274">FAD</keyword>
<feature type="binding site" evidence="14">
    <location>
        <position position="48"/>
    </location>
    <ligand>
        <name>FAD</name>
        <dbReference type="ChEBI" id="CHEBI:57692"/>
    </ligand>
</feature>
<dbReference type="PIRSF" id="PIRSF000350">
    <property type="entry name" value="Mercury_reductase_MerA"/>
    <property type="match status" value="1"/>
</dbReference>
<feature type="binding site" evidence="14">
    <location>
        <begin position="180"/>
        <end position="187"/>
    </location>
    <ligand>
        <name>NAD(+)</name>
        <dbReference type="ChEBI" id="CHEBI:57540"/>
    </ligand>
</feature>
<dbReference type="InterPro" id="IPR023753">
    <property type="entry name" value="FAD/NAD-binding_dom"/>
</dbReference>
<dbReference type="Gene3D" id="3.30.390.30">
    <property type="match status" value="1"/>
</dbReference>
<feature type="active site" description="Proton acceptor" evidence="13">
    <location>
        <position position="446"/>
    </location>
</feature>
<dbReference type="RefSeq" id="WP_025208757.1">
    <property type="nucleotide sequence ID" value="NZ_CP006932.1"/>
</dbReference>
<dbReference type="PANTHER" id="PTHR22912:SF217">
    <property type="entry name" value="DIHYDROLIPOYL DEHYDROGENASE"/>
    <property type="match status" value="1"/>
</dbReference>
<feature type="disulfide bond" description="Redox-active" evidence="15">
    <location>
        <begin position="39"/>
        <end position="44"/>
    </location>
</feature>
<feature type="binding site" evidence="14">
    <location>
        <position position="203"/>
    </location>
    <ligand>
        <name>NAD(+)</name>
        <dbReference type="ChEBI" id="CHEBI:57540"/>
    </ligand>
</feature>
<dbReference type="SUPFAM" id="SSF51905">
    <property type="entry name" value="FAD/NAD(P)-binding domain"/>
    <property type="match status" value="1"/>
</dbReference>
<evidence type="ECO:0000256" key="11">
    <source>
        <dbReference type="ARBA" id="ARBA00023284"/>
    </source>
</evidence>
<dbReference type="eggNOG" id="COG1249">
    <property type="taxonomic scope" value="Bacteria"/>
</dbReference>
<feature type="binding site" evidence="14">
    <location>
        <begin position="141"/>
        <end position="143"/>
    </location>
    <ligand>
        <name>FAD</name>
        <dbReference type="ChEBI" id="CHEBI:57692"/>
    </ligand>
</feature>
<dbReference type="AlphaFoldDB" id="W8GFC2"/>
<evidence type="ECO:0000256" key="14">
    <source>
        <dbReference type="PIRSR" id="PIRSR000350-3"/>
    </source>
</evidence>
<dbReference type="GO" id="GO:0004148">
    <property type="term" value="F:dihydrolipoyl dehydrogenase (NADH) activity"/>
    <property type="evidence" value="ECO:0007669"/>
    <property type="project" value="UniProtKB-EC"/>
</dbReference>
<dbReference type="Pfam" id="PF02852">
    <property type="entry name" value="Pyr_redox_dim"/>
    <property type="match status" value="1"/>
</dbReference>
<evidence type="ECO:0000256" key="7">
    <source>
        <dbReference type="ARBA" id="ARBA00022827"/>
    </source>
</evidence>
<dbReference type="Gene3D" id="3.50.50.60">
    <property type="entry name" value="FAD/NAD(P)-binding domain"/>
    <property type="match status" value="2"/>
</dbReference>
<evidence type="ECO:0000256" key="3">
    <source>
        <dbReference type="ARBA" id="ARBA00012608"/>
    </source>
</evidence>
<evidence type="ECO:0000256" key="6">
    <source>
        <dbReference type="ARBA" id="ARBA00022630"/>
    </source>
</evidence>
<feature type="domain" description="Pyridine nucleotide-disulphide oxidoreductase dimerisation" evidence="17">
    <location>
        <begin position="342"/>
        <end position="456"/>
    </location>
</feature>
<dbReference type="Pfam" id="PF07992">
    <property type="entry name" value="Pyr_redox_2"/>
    <property type="match status" value="1"/>
</dbReference>
<evidence type="ECO:0000256" key="8">
    <source>
        <dbReference type="ARBA" id="ARBA00023002"/>
    </source>
</evidence>
<evidence type="ECO:0000256" key="2">
    <source>
        <dbReference type="ARBA" id="ARBA00007532"/>
    </source>
</evidence>
<reference evidence="19 20" key="1">
    <citation type="journal article" date="2014" name="Genome Biol. Evol.">
        <title>Phylogenomics of "Candidatus Hepatoplasma crinochetorum," a Lineage of Mollicutes Associated with Noninsect Arthropods.</title>
        <authorList>
            <person name="Leclercq S."/>
            <person name="Dittmer J."/>
            <person name="Bouchon D."/>
            <person name="Cordaux R."/>
        </authorList>
    </citation>
    <scope>NUCLEOTIDE SEQUENCE [LARGE SCALE GENOMIC DNA]</scope>
    <source>
        <strain evidence="19 20">Av</strain>
    </source>
</reference>
<dbReference type="InterPro" id="IPR004099">
    <property type="entry name" value="Pyr_nucl-diS_OxRdtase_dimer"/>
</dbReference>
<feature type="domain" description="FAD/NAD(P)-binding" evidence="18">
    <location>
        <begin position="2"/>
        <end position="323"/>
    </location>
</feature>
<organism evidence="19 20">
    <name type="scientific">Candidatus Hepatoplasma crinochetorum Av</name>
    <dbReference type="NCBI Taxonomy" id="1427984"/>
    <lineage>
        <taxon>Bacteria</taxon>
        <taxon>Bacillati</taxon>
        <taxon>Mycoplasmatota</taxon>
        <taxon>Mollicutes</taxon>
        <taxon>Candidatus Hepatoplasmataceae</taxon>
        <taxon>Candidatus Hepatoplasma</taxon>
    </lineage>
</organism>
<evidence type="ECO:0000256" key="10">
    <source>
        <dbReference type="ARBA" id="ARBA00023157"/>
    </source>
</evidence>
<keyword evidence="8 16" id="KW-0560">Oxidoreductase</keyword>
<evidence type="ECO:0000256" key="4">
    <source>
        <dbReference type="ARBA" id="ARBA00016961"/>
    </source>
</evidence>
<sequence>MFDLIILGGGPGGYELASNAARKGLKTAIVEKGRFGGTCVTVGCIPSKAFLHAEKVFSEAKEGKNIGINLKEISFDQKQLVKYKDQKVTFLTQAAEMKVKRSGAKIYKGFGKIKETSKAQDFKILINDQEEISGKNLVIATGSEVFYPPIPGLNKNDKTVIDSEKALALFEIPKKLVIMGGGVIGLELGTFFAGIGSEVTIVELAPKIAGPFDYEISLKLQQELEAKKKIKFLLEHKVSEVLNKEVICVDKNDKKIKLPFDKLLVAAGRKPFIKDFGLENLRVYIEKGAIVTDENLKTNVPGLYAIGDVNGKSMLAHTAYREGEIVLENILGNKIKINYDQIPSVIYCTPEVGEIGINEDLAKKQGIEIRTKKIPMLYSGRFVIEVGNYAGKNFDGLLKIILKKSTDEIIGISLLGNYSSEIINMASVLINKRYNSKSLKDVVFAHPTVGEIIKTAILE</sequence>